<evidence type="ECO:0000313" key="1">
    <source>
        <dbReference type="EMBL" id="EOI02726.1"/>
    </source>
</evidence>
<dbReference type="PATRIC" id="fig|1158609.3.peg.931"/>
<evidence type="ECO:0000313" key="2">
    <source>
        <dbReference type="EMBL" id="EOT73897.1"/>
    </source>
</evidence>
<accession>R2R4K9</accession>
<dbReference type="eggNOG" id="COG4679">
    <property type="taxonomic scope" value="Bacteria"/>
</dbReference>
<protein>
    <recommendedName>
        <fullName evidence="5">RelE/StbE family addiction module toxin</fullName>
    </recommendedName>
</protein>
<dbReference type="Pfam" id="PF05973">
    <property type="entry name" value="Gp49"/>
    <property type="match status" value="1"/>
</dbReference>
<evidence type="ECO:0000313" key="4">
    <source>
        <dbReference type="Proteomes" id="UP000014157"/>
    </source>
</evidence>
<name>R2R4K9_9ENTE</name>
<reference evidence="2 4" key="2">
    <citation type="submission" date="2013-03" db="EMBL/GenBank/DDBJ databases">
        <title>The Genome Sequence of Enterococcus moraviensis BAA-383 (PacBio/Illumina hybrid assembly).</title>
        <authorList>
            <consortium name="The Broad Institute Genomics Platform"/>
            <consortium name="The Broad Institute Genome Sequencing Center for Infectious Disease"/>
            <person name="Earl A."/>
            <person name="Russ C."/>
            <person name="Gilmore M."/>
            <person name="Surin D."/>
            <person name="Walker B."/>
            <person name="Young S."/>
            <person name="Zeng Q."/>
            <person name="Gargeya S."/>
            <person name="Fitzgerald M."/>
            <person name="Haas B."/>
            <person name="Abouelleil A."/>
            <person name="Allen A.W."/>
            <person name="Alvarado L."/>
            <person name="Arachchi H.M."/>
            <person name="Berlin A.M."/>
            <person name="Chapman S.B."/>
            <person name="Gainer-Dewar J."/>
            <person name="Goldberg J."/>
            <person name="Griggs A."/>
            <person name="Gujja S."/>
            <person name="Hansen M."/>
            <person name="Howarth C."/>
            <person name="Imamovic A."/>
            <person name="Ireland A."/>
            <person name="Larimer J."/>
            <person name="McCowan C."/>
            <person name="Murphy C."/>
            <person name="Pearson M."/>
            <person name="Poon T.W."/>
            <person name="Priest M."/>
            <person name="Roberts A."/>
            <person name="Saif S."/>
            <person name="Shea T."/>
            <person name="Sisk P."/>
            <person name="Sykes S."/>
            <person name="Wortman J."/>
            <person name="Nusbaum C."/>
            <person name="Birren B."/>
        </authorList>
    </citation>
    <scope>NUCLEOTIDE SEQUENCE [LARGE SCALE GENOMIC DNA]</scope>
    <source>
        <strain evidence="2 4">ATCC BAA-383</strain>
    </source>
</reference>
<proteinExistence type="predicted"/>
<evidence type="ECO:0008006" key="5">
    <source>
        <dbReference type="Google" id="ProtNLM"/>
    </source>
</evidence>
<dbReference type="STRING" id="155617.RV09_GL001041"/>
<dbReference type="Proteomes" id="UP000013781">
    <property type="component" value="Unassembled WGS sequence"/>
</dbReference>
<reference evidence="1 3" key="1">
    <citation type="submission" date="2013-02" db="EMBL/GenBank/DDBJ databases">
        <title>The Genome Sequence of Enterococcus moraviensis BAA-383.</title>
        <authorList>
            <consortium name="The Broad Institute Genome Sequencing Platform"/>
            <consortium name="The Broad Institute Genome Sequencing Center for Infectious Disease"/>
            <person name="Earl A.M."/>
            <person name="Gilmore M.S."/>
            <person name="Lebreton F."/>
            <person name="Walker B."/>
            <person name="Young S.K."/>
            <person name="Zeng Q."/>
            <person name="Gargeya S."/>
            <person name="Fitzgerald M."/>
            <person name="Haas B."/>
            <person name="Abouelleil A."/>
            <person name="Alvarado L."/>
            <person name="Arachchi H.M."/>
            <person name="Berlin A.M."/>
            <person name="Chapman S.B."/>
            <person name="Dewar J."/>
            <person name="Goldberg J."/>
            <person name="Griggs A."/>
            <person name="Gujja S."/>
            <person name="Hansen M."/>
            <person name="Howarth C."/>
            <person name="Imamovic A."/>
            <person name="Larimer J."/>
            <person name="McCowan C."/>
            <person name="Murphy C."/>
            <person name="Neiman D."/>
            <person name="Pearson M."/>
            <person name="Priest M."/>
            <person name="Roberts A."/>
            <person name="Saif S."/>
            <person name="Shea T."/>
            <person name="Sisk P."/>
            <person name="Sykes S."/>
            <person name="Wortman J."/>
            <person name="Nusbaum C."/>
            <person name="Birren B."/>
        </authorList>
    </citation>
    <scope>NUCLEOTIDE SEQUENCE [LARGE SCALE GENOMIC DNA]</scope>
    <source>
        <strain evidence="1 3">ATCC BAA-383</strain>
    </source>
</reference>
<dbReference type="EMBL" id="AJAS01000011">
    <property type="protein sequence ID" value="EOI02726.1"/>
    <property type="molecule type" value="Genomic_DNA"/>
</dbReference>
<dbReference type="Proteomes" id="UP000014157">
    <property type="component" value="Unassembled WGS sequence"/>
</dbReference>
<organism evidence="1 3">
    <name type="scientific">Enterococcus moraviensis ATCC BAA-383</name>
    <dbReference type="NCBI Taxonomy" id="1158609"/>
    <lineage>
        <taxon>Bacteria</taxon>
        <taxon>Bacillati</taxon>
        <taxon>Bacillota</taxon>
        <taxon>Bacilli</taxon>
        <taxon>Lactobacillales</taxon>
        <taxon>Enterococcaceae</taxon>
        <taxon>Enterococcus</taxon>
    </lineage>
</organism>
<sequence length="124" mass="14566">MLSLTMEKPQFDYIRRKDGTSEFVEFIESLPEKDSAKLLATIKKTEEHGLLVAQRIEWIKKLDSNLYELRSKVGNNIQRAIYFQRVGNKFLITHGFTKKTQKTPKSEIDHANYLKKLYEEGELE</sequence>
<dbReference type="EMBL" id="ASWB01000001">
    <property type="protein sequence ID" value="EOT73897.1"/>
    <property type="molecule type" value="Genomic_DNA"/>
</dbReference>
<evidence type="ECO:0000313" key="3">
    <source>
        <dbReference type="Proteomes" id="UP000013781"/>
    </source>
</evidence>
<comment type="caution">
    <text evidence="1">The sequence shown here is derived from an EMBL/GenBank/DDBJ whole genome shotgun (WGS) entry which is preliminary data.</text>
</comment>
<gene>
    <name evidence="2" type="ORF">I586_00893</name>
    <name evidence="1" type="ORF">UAY_00973</name>
</gene>
<keyword evidence="4" id="KW-1185">Reference proteome</keyword>
<dbReference type="HOGENOM" id="CLU_122734_4_0_9"/>
<dbReference type="AlphaFoldDB" id="R2R4K9"/>
<dbReference type="InterPro" id="IPR009241">
    <property type="entry name" value="HigB-like"/>
</dbReference>